<evidence type="ECO:0000256" key="3">
    <source>
        <dbReference type="ARBA" id="ARBA00022840"/>
    </source>
</evidence>
<dbReference type="GO" id="GO:0005634">
    <property type="term" value="C:nucleus"/>
    <property type="evidence" value="ECO:0007669"/>
    <property type="project" value="TreeGrafter"/>
</dbReference>
<evidence type="ECO:0000256" key="1">
    <source>
        <dbReference type="ARBA" id="ARBA00006914"/>
    </source>
</evidence>
<dbReference type="Pfam" id="PF17862">
    <property type="entry name" value="AAA_lid_3"/>
    <property type="match status" value="1"/>
</dbReference>
<dbReference type="PANTHER" id="PTHR23069:SF0">
    <property type="entry name" value="TAT-BINDING HOMOLOG 7"/>
    <property type="match status" value="1"/>
</dbReference>
<dbReference type="InterPro" id="IPR045199">
    <property type="entry name" value="ATAD2-like"/>
</dbReference>
<dbReference type="Proteomes" id="UP001497644">
    <property type="component" value="Chromosome 4"/>
</dbReference>
<evidence type="ECO:0000259" key="7">
    <source>
        <dbReference type="SMART" id="SM00382"/>
    </source>
</evidence>
<keyword evidence="4" id="KW-0103">Bromodomain</keyword>
<evidence type="ECO:0000256" key="4">
    <source>
        <dbReference type="ARBA" id="ARBA00023117"/>
    </source>
</evidence>
<organism evidence="8 9">
    <name type="scientific">Lasius platythorax</name>
    <dbReference type="NCBI Taxonomy" id="488582"/>
    <lineage>
        <taxon>Eukaryota</taxon>
        <taxon>Metazoa</taxon>
        <taxon>Ecdysozoa</taxon>
        <taxon>Arthropoda</taxon>
        <taxon>Hexapoda</taxon>
        <taxon>Insecta</taxon>
        <taxon>Pterygota</taxon>
        <taxon>Neoptera</taxon>
        <taxon>Endopterygota</taxon>
        <taxon>Hymenoptera</taxon>
        <taxon>Apocrita</taxon>
        <taxon>Aculeata</taxon>
        <taxon>Formicoidea</taxon>
        <taxon>Formicidae</taxon>
        <taxon>Formicinae</taxon>
        <taxon>Lasius</taxon>
        <taxon>Lasius</taxon>
    </lineage>
</organism>
<dbReference type="Gene3D" id="1.10.8.60">
    <property type="match status" value="1"/>
</dbReference>
<dbReference type="Pfam" id="PF00004">
    <property type="entry name" value="AAA"/>
    <property type="match status" value="1"/>
</dbReference>
<dbReference type="EMBL" id="OZ034827">
    <property type="protein sequence ID" value="CAL1683736.1"/>
    <property type="molecule type" value="Genomic_DNA"/>
</dbReference>
<dbReference type="GO" id="GO:0006337">
    <property type="term" value="P:nucleosome disassembly"/>
    <property type="evidence" value="ECO:0007669"/>
    <property type="project" value="TreeGrafter"/>
</dbReference>
<dbReference type="GO" id="GO:0005524">
    <property type="term" value="F:ATP binding"/>
    <property type="evidence" value="ECO:0007669"/>
    <property type="project" value="UniProtKB-KW"/>
</dbReference>
<feature type="compositionally biased region" description="Polar residues" evidence="6">
    <location>
        <begin position="541"/>
        <end position="553"/>
    </location>
</feature>
<accession>A0AAV2NTK8</accession>
<keyword evidence="3 5" id="KW-0067">ATP-binding</keyword>
<dbReference type="GO" id="GO:0042393">
    <property type="term" value="F:histone binding"/>
    <property type="evidence" value="ECO:0007669"/>
    <property type="project" value="TreeGrafter"/>
</dbReference>
<name>A0AAV2NTK8_9HYME</name>
<feature type="region of interest" description="Disordered" evidence="6">
    <location>
        <begin position="532"/>
        <end position="576"/>
    </location>
</feature>
<dbReference type="PROSITE" id="PS00674">
    <property type="entry name" value="AAA"/>
    <property type="match status" value="1"/>
</dbReference>
<dbReference type="InterPro" id="IPR003593">
    <property type="entry name" value="AAA+_ATPase"/>
</dbReference>
<keyword evidence="2 5" id="KW-0547">Nucleotide-binding</keyword>
<dbReference type="FunFam" id="3.40.50.300:FF:000061">
    <property type="entry name" value="ATPase family, AAA domain-containing 2"/>
    <property type="match status" value="1"/>
</dbReference>
<dbReference type="GO" id="GO:0006334">
    <property type="term" value="P:nucleosome assembly"/>
    <property type="evidence" value="ECO:0007669"/>
    <property type="project" value="TreeGrafter"/>
</dbReference>
<dbReference type="GO" id="GO:0045815">
    <property type="term" value="P:transcription initiation-coupled chromatin remodeling"/>
    <property type="evidence" value="ECO:0007669"/>
    <property type="project" value="TreeGrafter"/>
</dbReference>
<dbReference type="GO" id="GO:0016887">
    <property type="term" value="F:ATP hydrolysis activity"/>
    <property type="evidence" value="ECO:0007669"/>
    <property type="project" value="InterPro"/>
</dbReference>
<dbReference type="SUPFAM" id="SSF52540">
    <property type="entry name" value="P-loop containing nucleoside triphosphate hydrolases"/>
    <property type="match status" value="1"/>
</dbReference>
<feature type="domain" description="AAA+ ATPase" evidence="7">
    <location>
        <begin position="41"/>
        <end position="182"/>
    </location>
</feature>
<dbReference type="AlphaFoldDB" id="A0AAV2NTK8"/>
<proteinExistence type="inferred from homology"/>
<reference evidence="8" key="1">
    <citation type="submission" date="2024-04" db="EMBL/GenBank/DDBJ databases">
        <authorList>
            <consortium name="Molecular Ecology Group"/>
        </authorList>
    </citation>
    <scope>NUCLEOTIDE SEQUENCE</scope>
</reference>
<dbReference type="InterPro" id="IPR041569">
    <property type="entry name" value="AAA_lid_3"/>
</dbReference>
<evidence type="ECO:0000256" key="2">
    <source>
        <dbReference type="ARBA" id="ARBA00022741"/>
    </source>
</evidence>
<dbReference type="PANTHER" id="PTHR23069">
    <property type="entry name" value="AAA DOMAIN-CONTAINING"/>
    <property type="match status" value="1"/>
</dbReference>
<dbReference type="Gene3D" id="3.40.50.300">
    <property type="entry name" value="P-loop containing nucleotide triphosphate hydrolases"/>
    <property type="match status" value="1"/>
</dbReference>
<protein>
    <recommendedName>
        <fullName evidence="7">AAA+ ATPase domain-containing protein</fullName>
    </recommendedName>
</protein>
<dbReference type="GO" id="GO:0003682">
    <property type="term" value="F:chromatin binding"/>
    <property type="evidence" value="ECO:0007669"/>
    <property type="project" value="TreeGrafter"/>
</dbReference>
<gene>
    <name evidence="8" type="ORF">LPLAT_LOCUS9410</name>
</gene>
<dbReference type="InterPro" id="IPR027417">
    <property type="entry name" value="P-loop_NTPase"/>
</dbReference>
<keyword evidence="9" id="KW-1185">Reference proteome</keyword>
<evidence type="ECO:0000313" key="8">
    <source>
        <dbReference type="EMBL" id="CAL1683736.1"/>
    </source>
</evidence>
<dbReference type="InterPro" id="IPR003960">
    <property type="entry name" value="ATPase_AAA_CS"/>
</dbReference>
<sequence>MSVAKDFSCIGGLEKHIRIVKEMVLFPLMYGDVYAKFNLRPPRGLLFYGPPGTGKTLVASALATECSNSERKVSFISRKGSDCLSKWVGESEKKLEKIFSLAQQTKPCIIFFDEVDGLAPVRSSRQDFVHASVVSTLLALMDGLDNNSEIIVIGATNRIDAIDPALRRPGRFDKELYFPLPCYSARKEILSVHIKSWKQKPAQKFLAYLASNTLGFCGSDLQALCAEAVMCSVRRNYPQIYNSKSKYHINERHLKVEKEDFLKARQNIVPASHRIIIAPIKSLPSKIQPLLQEDLAGILSRLQTLCPTGMLTSDNITGKAMSKSSGCPRILLCGDDDSHTRHLGPALLHTLEHLPCHILDVTTLFEETGKAAEEAMIQKIKTARRTLPALLYVPGALTWWDLVNETARVVFTSLMRGLDRSVHMLVLMTVHCRHADLPSEIAELYDDNRGEVYEVKSPSSQKRRSFFKQLFLNGPDSLSDCSSQADLVQILSPKKLKGENNRKLRSYVYSSESNGLLEISAARMTRKIKTESKARNKLGTVRSSHSTFSGSRTNIKREYASGEGPPSKRQKLTSGTARSSAEKLFSSQMEDLVETIVRSTDEWPSHLLESLFFSLEFTIENNGDLRAMVNEYVVRYEELQQVKMRAKQEED</sequence>
<evidence type="ECO:0000256" key="6">
    <source>
        <dbReference type="SAM" id="MobiDB-lite"/>
    </source>
</evidence>
<comment type="similarity">
    <text evidence="1 5">Belongs to the AAA ATPase family.</text>
</comment>
<evidence type="ECO:0000256" key="5">
    <source>
        <dbReference type="RuleBase" id="RU003651"/>
    </source>
</evidence>
<dbReference type="SMART" id="SM00382">
    <property type="entry name" value="AAA"/>
    <property type="match status" value="1"/>
</dbReference>
<evidence type="ECO:0000313" key="9">
    <source>
        <dbReference type="Proteomes" id="UP001497644"/>
    </source>
</evidence>
<dbReference type="InterPro" id="IPR003959">
    <property type="entry name" value="ATPase_AAA_core"/>
</dbReference>